<keyword evidence="8" id="KW-1185">Reference proteome</keyword>
<feature type="domain" description="tRNA pseudouridylate synthase B C-terminal" evidence="6">
    <location>
        <begin position="279"/>
        <end position="329"/>
    </location>
</feature>
<dbReference type="HAMAP" id="MF_01080">
    <property type="entry name" value="TruB_bact"/>
    <property type="match status" value="1"/>
</dbReference>
<protein>
    <recommendedName>
        <fullName evidence="2">tRNA pseudouridine(55) synthase</fullName>
        <ecNumber evidence="2">5.4.99.25</ecNumber>
    </recommendedName>
</protein>
<name>A0ABQ5SJD4_9CHLO</name>
<dbReference type="PANTHER" id="PTHR13767:SF2">
    <property type="entry name" value="PSEUDOURIDYLATE SYNTHASE TRUB1"/>
    <property type="match status" value="1"/>
</dbReference>
<dbReference type="SUPFAM" id="SSF55120">
    <property type="entry name" value="Pseudouridine synthase"/>
    <property type="match status" value="1"/>
</dbReference>
<accession>A0ABQ5SJD4</accession>
<dbReference type="InterPro" id="IPR032819">
    <property type="entry name" value="TruB_C"/>
</dbReference>
<dbReference type="CDD" id="cd02573">
    <property type="entry name" value="PseudoU_synth_EcTruB"/>
    <property type="match status" value="1"/>
</dbReference>
<evidence type="ECO:0000256" key="2">
    <source>
        <dbReference type="ARBA" id="ARBA00012787"/>
    </source>
</evidence>
<feature type="domain" description="Pseudouridine synthase II N-terminal" evidence="5">
    <location>
        <begin position="130"/>
        <end position="278"/>
    </location>
</feature>
<comment type="similarity">
    <text evidence="1">Belongs to the pseudouridine synthase TruB family.</text>
</comment>
<dbReference type="InterPro" id="IPR002501">
    <property type="entry name" value="PsdUridine_synth_N"/>
</dbReference>
<dbReference type="InterPro" id="IPR014780">
    <property type="entry name" value="tRNA_psdUridine_synth_TruB"/>
</dbReference>
<organism evidence="7 8">
    <name type="scientific">Volvox africanus</name>
    <dbReference type="NCBI Taxonomy" id="51714"/>
    <lineage>
        <taxon>Eukaryota</taxon>
        <taxon>Viridiplantae</taxon>
        <taxon>Chlorophyta</taxon>
        <taxon>core chlorophytes</taxon>
        <taxon>Chlorophyceae</taxon>
        <taxon>CS clade</taxon>
        <taxon>Chlamydomonadales</taxon>
        <taxon>Volvocaceae</taxon>
        <taxon>Volvox</taxon>
    </lineage>
</organism>
<dbReference type="Proteomes" id="UP001165090">
    <property type="component" value="Unassembled WGS sequence"/>
</dbReference>
<proteinExistence type="inferred from homology"/>
<dbReference type="Gene3D" id="3.30.2350.10">
    <property type="entry name" value="Pseudouridine synthase"/>
    <property type="match status" value="1"/>
</dbReference>
<comment type="caution">
    <text evidence="7">The sequence shown here is derived from an EMBL/GenBank/DDBJ whole genome shotgun (WGS) entry which is preliminary data.</text>
</comment>
<keyword evidence="4" id="KW-0413">Isomerase</keyword>
<reference evidence="7 8" key="1">
    <citation type="journal article" date="2023" name="IScience">
        <title>Expanded male sex-determining region conserved during the evolution of homothallism in the green alga Volvox.</title>
        <authorList>
            <person name="Yamamoto K."/>
            <person name="Matsuzaki R."/>
            <person name="Mahakham W."/>
            <person name="Heman W."/>
            <person name="Sekimoto H."/>
            <person name="Kawachi M."/>
            <person name="Minakuchi Y."/>
            <person name="Toyoda A."/>
            <person name="Nozaki H."/>
        </authorList>
    </citation>
    <scope>NUCLEOTIDE SEQUENCE [LARGE SCALE GENOMIC DNA]</scope>
    <source>
        <strain evidence="7 8">NIES-4468</strain>
    </source>
</reference>
<gene>
    <name evidence="7" type="ORF">VaNZ11_013885</name>
</gene>
<evidence type="ECO:0000259" key="6">
    <source>
        <dbReference type="Pfam" id="PF16198"/>
    </source>
</evidence>
<evidence type="ECO:0000256" key="4">
    <source>
        <dbReference type="ARBA" id="ARBA00023235"/>
    </source>
</evidence>
<dbReference type="EMBL" id="BSDZ01000086">
    <property type="protein sequence ID" value="GLI69306.1"/>
    <property type="molecule type" value="Genomic_DNA"/>
</dbReference>
<evidence type="ECO:0000256" key="3">
    <source>
        <dbReference type="ARBA" id="ARBA00022694"/>
    </source>
</evidence>
<evidence type="ECO:0000313" key="8">
    <source>
        <dbReference type="Proteomes" id="UP001165090"/>
    </source>
</evidence>
<evidence type="ECO:0000259" key="5">
    <source>
        <dbReference type="Pfam" id="PF01509"/>
    </source>
</evidence>
<keyword evidence="3" id="KW-0819">tRNA processing</keyword>
<dbReference type="InterPro" id="IPR020103">
    <property type="entry name" value="PsdUridine_synth_cat_dom_sf"/>
</dbReference>
<dbReference type="EC" id="5.4.99.25" evidence="2"/>
<evidence type="ECO:0000256" key="1">
    <source>
        <dbReference type="ARBA" id="ARBA00008999"/>
    </source>
</evidence>
<dbReference type="PANTHER" id="PTHR13767">
    <property type="entry name" value="TRNA-PSEUDOURIDINE SYNTHASE"/>
    <property type="match status" value="1"/>
</dbReference>
<dbReference type="Pfam" id="PF16198">
    <property type="entry name" value="TruB_C_2"/>
    <property type="match status" value="1"/>
</dbReference>
<evidence type="ECO:0000313" key="7">
    <source>
        <dbReference type="EMBL" id="GLI69306.1"/>
    </source>
</evidence>
<dbReference type="Pfam" id="PF01509">
    <property type="entry name" value="TruB_N"/>
    <property type="match status" value="1"/>
</dbReference>
<sequence length="335" mass="36996">MKVQVRGMDRVVISRRPLGCLLRRPPSKSRIKVTVSEFSSRISGALITSALADQAVDARDRTFDASTSQGVDPDSTFEAARKPKRISPTRLIPGPIVDVDVLQNGVILVDKPLGWTSFDVCGKIRNMLKFTGVKKVGHAGTLDPNATGLLIVCTGRGTKFCDDFMAQAKEYSGTMRLGEGTASYDAECEVSERRPWEHVTDLDLQAVSERFLGDLMQVPPMFSAIKVSGQKMYQLAREGQSVELPPRPVTISSLRLWRSETSPQDVHFYVACSKGTYIRSLAYDIGRALGTAAHLVALRREAVGPYRVGDAWDLRQLIDQLEQQKRASLLSQQQT</sequence>
<dbReference type="NCBIfam" id="TIGR00431">
    <property type="entry name" value="TruB"/>
    <property type="match status" value="1"/>
</dbReference>